<feature type="domain" description="AMP-dependent synthetase/ligase" evidence="1">
    <location>
        <begin position="5"/>
        <end position="203"/>
    </location>
</feature>
<dbReference type="EMBL" id="KK088485">
    <property type="protein sequence ID" value="EYE89976.1"/>
    <property type="molecule type" value="Genomic_DNA"/>
</dbReference>
<sequence>MVQRKPRQADIVLLMLTSGSSKAVCLTHHQILTDIAGKYSIYELPEGPSFLDWIRLDHVAAIVEIHLQALFARKDQIHVQAPDFLANPLQNPLAILRAALQGLEAQSSPCNWDLSCLKYIASGGEANVVKTCDVVSQLLSQCSAPVHVIVPGFGMTETCACFIFKTKCPTYNKERSLEFTSVGACMPCINMRITEGSNNETIPASFSSDGWFKSGDKGPIDETGYLTLHGRAKEAIIINGVKYNPHGIETALDESEIPGLTPSFNCCFSYFPAGCETEEICIVFLPSFAPVDTVTRVETVDAISKSVMMATGSKAQVFPFDRHQLLLTAYQKGGYKACKDVNNETISQYRAVTHQNPQNELERQLLDIEIVFGHPEAAD</sequence>
<accession>A0A017RZG7</accession>
<dbReference type="Gene3D" id="3.40.50.12780">
    <property type="entry name" value="N-terminal domain of ligase-like"/>
    <property type="match status" value="1"/>
</dbReference>
<dbReference type="Proteomes" id="UP000019804">
    <property type="component" value="Unassembled WGS sequence"/>
</dbReference>
<organism evidence="2 3">
    <name type="scientific">Aspergillus ruber (strain CBS 135680)</name>
    <dbReference type="NCBI Taxonomy" id="1388766"/>
    <lineage>
        <taxon>Eukaryota</taxon>
        <taxon>Fungi</taxon>
        <taxon>Dikarya</taxon>
        <taxon>Ascomycota</taxon>
        <taxon>Pezizomycotina</taxon>
        <taxon>Eurotiomycetes</taxon>
        <taxon>Eurotiomycetidae</taxon>
        <taxon>Eurotiales</taxon>
        <taxon>Aspergillaceae</taxon>
        <taxon>Aspergillus</taxon>
        <taxon>Aspergillus subgen. Aspergillus</taxon>
    </lineage>
</organism>
<reference evidence="3" key="1">
    <citation type="journal article" date="2014" name="Nat. Commun.">
        <title>Genomic adaptations of the halophilic Dead Sea filamentous fungus Eurotium rubrum.</title>
        <authorList>
            <person name="Kis-Papo T."/>
            <person name="Weig A.R."/>
            <person name="Riley R."/>
            <person name="Persoh D."/>
            <person name="Salamov A."/>
            <person name="Sun H."/>
            <person name="Lipzen A."/>
            <person name="Wasser S.P."/>
            <person name="Rambold G."/>
            <person name="Grigoriev I.V."/>
            <person name="Nevo E."/>
        </authorList>
    </citation>
    <scope>NUCLEOTIDE SEQUENCE [LARGE SCALE GENOMIC DNA]</scope>
    <source>
        <strain evidence="3">CBS 135680</strain>
    </source>
</reference>
<dbReference type="InterPro" id="IPR042099">
    <property type="entry name" value="ANL_N_sf"/>
</dbReference>
<dbReference type="Gene3D" id="3.30.300.30">
    <property type="match status" value="1"/>
</dbReference>
<dbReference type="RefSeq" id="XP_040633666.1">
    <property type="nucleotide sequence ID" value="XM_040787018.1"/>
</dbReference>
<proteinExistence type="predicted"/>
<protein>
    <submittedName>
        <fullName evidence="2">Acetyl-CoA synthetase-like protein</fullName>
    </submittedName>
</protein>
<dbReference type="HOGENOM" id="CLU_729534_0_0_1"/>
<dbReference type="InterPro" id="IPR045851">
    <property type="entry name" value="AMP-bd_C_sf"/>
</dbReference>
<dbReference type="GO" id="GO:0006633">
    <property type="term" value="P:fatty acid biosynthetic process"/>
    <property type="evidence" value="ECO:0007669"/>
    <property type="project" value="TreeGrafter"/>
</dbReference>
<keyword evidence="3" id="KW-1185">Reference proteome</keyword>
<gene>
    <name evidence="2" type="ORF">EURHEDRAFT_527337</name>
</gene>
<dbReference type="PANTHER" id="PTHR24096">
    <property type="entry name" value="LONG-CHAIN-FATTY-ACID--COA LIGASE"/>
    <property type="match status" value="1"/>
</dbReference>
<evidence type="ECO:0000259" key="1">
    <source>
        <dbReference type="Pfam" id="PF00501"/>
    </source>
</evidence>
<evidence type="ECO:0000313" key="3">
    <source>
        <dbReference type="Proteomes" id="UP000019804"/>
    </source>
</evidence>
<evidence type="ECO:0000313" key="2">
    <source>
        <dbReference type="EMBL" id="EYE89976.1"/>
    </source>
</evidence>
<dbReference type="SUPFAM" id="SSF56801">
    <property type="entry name" value="Acetyl-CoA synthetase-like"/>
    <property type="match status" value="1"/>
</dbReference>
<dbReference type="Pfam" id="PF00501">
    <property type="entry name" value="AMP-binding"/>
    <property type="match status" value="1"/>
</dbReference>
<dbReference type="InterPro" id="IPR000873">
    <property type="entry name" value="AMP-dep_synth/lig_dom"/>
</dbReference>
<dbReference type="PANTHER" id="PTHR24096:SF267">
    <property type="entry name" value="MALONATE--COA LIGASE ACSF3, MITOCHONDRIAL"/>
    <property type="match status" value="1"/>
</dbReference>
<dbReference type="OrthoDB" id="10253869at2759"/>
<dbReference type="STRING" id="1388766.A0A017RZG7"/>
<dbReference type="GeneID" id="63702142"/>
<name>A0A017RZG7_ASPRC</name>
<dbReference type="GO" id="GO:0031957">
    <property type="term" value="F:very long-chain fatty acid-CoA ligase activity"/>
    <property type="evidence" value="ECO:0007669"/>
    <property type="project" value="TreeGrafter"/>
</dbReference>
<dbReference type="AlphaFoldDB" id="A0A017RZG7"/>